<keyword evidence="1" id="KW-0614">Plasmid</keyword>
<proteinExistence type="predicted"/>
<keyword evidence="2" id="KW-1185">Reference proteome</keyword>
<name>A0A387FVK6_9HYPH</name>
<dbReference type="KEGG" id="rjg:CCGE525_27010"/>
<protein>
    <submittedName>
        <fullName evidence="1">Uncharacterized protein</fullName>
    </submittedName>
</protein>
<reference evidence="1 2" key="1">
    <citation type="submission" date="2018-10" db="EMBL/GenBank/DDBJ databases">
        <title>Rhizobium etli, R. leguminosarum and a new Rhizobium genospecies from Phaseolus dumosus.</title>
        <authorList>
            <person name="Ramirez-Puebla S.T."/>
            <person name="Rogel-Hernandez M.A."/>
            <person name="Guerrero G."/>
            <person name="Ormeno-Orrillo E."/>
            <person name="Martinez-Romero J.C."/>
            <person name="Negrete-Yankelevich S."/>
            <person name="Martinez-Romero E."/>
        </authorList>
    </citation>
    <scope>NUCLEOTIDE SEQUENCE [LARGE SCALE GENOMIC DNA]</scope>
    <source>
        <strain evidence="1 2">CCGE525</strain>
        <plasmid evidence="2">prccge525c</plasmid>
    </source>
</reference>
<dbReference type="Proteomes" id="UP000282195">
    <property type="component" value="Plasmid pRCCGE525c"/>
</dbReference>
<dbReference type="AlphaFoldDB" id="A0A387FVK6"/>
<evidence type="ECO:0000313" key="2">
    <source>
        <dbReference type="Proteomes" id="UP000282195"/>
    </source>
</evidence>
<accession>A0A387FVK6</accession>
<gene>
    <name evidence="1" type="ORF">CCGE525_27010</name>
</gene>
<geneLocation type="plasmid" evidence="2">
    <name>prccge525c</name>
</geneLocation>
<organism evidence="1 2">
    <name type="scientific">Rhizobium jaguaris</name>
    <dbReference type="NCBI Taxonomy" id="1312183"/>
    <lineage>
        <taxon>Bacteria</taxon>
        <taxon>Pseudomonadati</taxon>
        <taxon>Pseudomonadota</taxon>
        <taxon>Alphaproteobacteria</taxon>
        <taxon>Hyphomicrobiales</taxon>
        <taxon>Rhizobiaceae</taxon>
        <taxon>Rhizobium/Agrobacterium group</taxon>
        <taxon>Rhizobium</taxon>
    </lineage>
</organism>
<dbReference type="EMBL" id="CP032695">
    <property type="protein sequence ID" value="AYG62433.1"/>
    <property type="molecule type" value="Genomic_DNA"/>
</dbReference>
<sequence length="63" mass="7209">MLAFGEPRVFFATEALVDDIELGGKAWLIKLPNTHQLRRLTFGKTAQIFDIVRCWAAIAQYKE</sequence>
<evidence type="ECO:0000313" key="1">
    <source>
        <dbReference type="EMBL" id="AYG62433.1"/>
    </source>
</evidence>
<dbReference type="RefSeq" id="WP_120707349.1">
    <property type="nucleotide sequence ID" value="NZ_CP032695.1"/>
</dbReference>